<proteinExistence type="predicted"/>
<evidence type="ECO:0000313" key="2">
    <source>
        <dbReference type="Proteomes" id="UP001143910"/>
    </source>
</evidence>
<dbReference type="EMBL" id="JANJQO010000674">
    <property type="protein sequence ID" value="KAJ2975704.1"/>
    <property type="molecule type" value="Genomic_DNA"/>
</dbReference>
<dbReference type="Proteomes" id="UP001143910">
    <property type="component" value="Unassembled WGS sequence"/>
</dbReference>
<organism evidence="1 2">
    <name type="scientific">Zarea fungicola</name>
    <dbReference type="NCBI Taxonomy" id="93591"/>
    <lineage>
        <taxon>Eukaryota</taxon>
        <taxon>Fungi</taxon>
        <taxon>Dikarya</taxon>
        <taxon>Ascomycota</taxon>
        <taxon>Pezizomycotina</taxon>
        <taxon>Sordariomycetes</taxon>
        <taxon>Hypocreomycetidae</taxon>
        <taxon>Hypocreales</taxon>
        <taxon>Cordycipitaceae</taxon>
        <taxon>Zarea</taxon>
    </lineage>
</organism>
<keyword evidence="2" id="KW-1185">Reference proteome</keyword>
<gene>
    <name evidence="1" type="ORF">NQ176_g5374</name>
</gene>
<name>A0ACC1N9E4_9HYPO</name>
<reference evidence="1" key="1">
    <citation type="submission" date="2022-08" db="EMBL/GenBank/DDBJ databases">
        <title>Genome Sequence of Lecanicillium fungicola.</title>
        <authorList>
            <person name="Buettner E."/>
        </authorList>
    </citation>
    <scope>NUCLEOTIDE SEQUENCE</scope>
    <source>
        <strain evidence="1">Babe33</strain>
    </source>
</reference>
<protein>
    <submittedName>
        <fullName evidence="1">Uncharacterized protein</fullName>
    </submittedName>
</protein>
<comment type="caution">
    <text evidence="1">The sequence shown here is derived from an EMBL/GenBank/DDBJ whole genome shotgun (WGS) entry which is preliminary data.</text>
</comment>
<evidence type="ECO:0000313" key="1">
    <source>
        <dbReference type="EMBL" id="KAJ2975704.1"/>
    </source>
</evidence>
<sequence length="321" mass="36248">MRNTPNFGDEAARLPDSMDDLLGLSYHITHQQRETAPEWFAPMLLVTSPLSPSITDTASRAKNSTTLNQRSALKFSIEETSTIVDACKRQSYSVTSAWHAALALAFYKHRSRRESSTSMELPVDQNQGLATFTTVDMRRFFPSSFDPRESAMACYHTALPVVLPIQPGLDPEKEGDLNLIFAGMAAKMQKFFAFGKTFKDGSNITQERSKAWPPYIEMMRDAILSCDETQSAPLLSSFGLLENFIHRSFGDIGCDKPEIEIIDVWLGDTMTSATSFWSVQTWRDRLEISVTYNEGYFAKREMVHILEHIRAILLSSVSFRE</sequence>
<accession>A0ACC1N9E4</accession>